<accession>A0A316F8N6</accession>
<gene>
    <name evidence="3" type="ORF">BC793_113255</name>
</gene>
<evidence type="ECO:0000256" key="1">
    <source>
        <dbReference type="SAM" id="MobiDB-lite"/>
    </source>
</evidence>
<dbReference type="InterPro" id="IPR024053">
    <property type="entry name" value="VHL_beta_dom"/>
</dbReference>
<protein>
    <submittedName>
        <fullName evidence="3">von Hippel-Lindau disease tumor suppressor protein</fullName>
    </submittedName>
</protein>
<organism evidence="3 4">
    <name type="scientific">Actinoplanes xinjiangensis</name>
    <dbReference type="NCBI Taxonomy" id="512350"/>
    <lineage>
        <taxon>Bacteria</taxon>
        <taxon>Bacillati</taxon>
        <taxon>Actinomycetota</taxon>
        <taxon>Actinomycetes</taxon>
        <taxon>Micromonosporales</taxon>
        <taxon>Micromonosporaceae</taxon>
        <taxon>Actinoplanes</taxon>
    </lineage>
</organism>
<dbReference type="RefSeq" id="WP_158319399.1">
    <property type="nucleotide sequence ID" value="NZ_BONA01000064.1"/>
</dbReference>
<name>A0A316F8N6_9ACTN</name>
<evidence type="ECO:0000313" key="3">
    <source>
        <dbReference type="EMBL" id="PWK43573.1"/>
    </source>
</evidence>
<dbReference type="AlphaFoldDB" id="A0A316F8N6"/>
<proteinExistence type="predicted"/>
<evidence type="ECO:0000313" key="4">
    <source>
        <dbReference type="Proteomes" id="UP000245697"/>
    </source>
</evidence>
<sequence length="171" mass="18155">MVAAGLAGVVSAGSILALLRPAAEPAADHADAAPAGVTNPGRFSPGPQIPVSVEPSTAPASRPPSRRPPAGPAPTTAPATVTILPADHERGLRSVESERETEIKFVNHRDEPIVINWLDYRGDRERYGILATGGVREQRTYVNHPWVITDLRGRSLALLLPTTRPAQVTIT</sequence>
<dbReference type="Pfam" id="PF01847">
    <property type="entry name" value="VHL"/>
    <property type="match status" value="1"/>
</dbReference>
<dbReference type="OrthoDB" id="8905713at2"/>
<dbReference type="Proteomes" id="UP000245697">
    <property type="component" value="Unassembled WGS sequence"/>
</dbReference>
<dbReference type="Gene3D" id="2.60.40.780">
    <property type="entry name" value="von Hippel-Lindau disease tumour suppressor, beta domain"/>
    <property type="match status" value="1"/>
</dbReference>
<evidence type="ECO:0000259" key="2">
    <source>
        <dbReference type="Pfam" id="PF01847"/>
    </source>
</evidence>
<dbReference type="InterPro" id="IPR036208">
    <property type="entry name" value="VHL_sf"/>
</dbReference>
<feature type="domain" description="von Hippel-Lindau disease tumour suppressor beta" evidence="2">
    <location>
        <begin position="92"/>
        <end position="151"/>
    </location>
</feature>
<comment type="caution">
    <text evidence="3">The sequence shown here is derived from an EMBL/GenBank/DDBJ whole genome shotgun (WGS) entry which is preliminary data.</text>
</comment>
<reference evidence="3 4" key="1">
    <citation type="submission" date="2018-05" db="EMBL/GenBank/DDBJ databases">
        <title>Genomic Encyclopedia of Archaeal and Bacterial Type Strains, Phase II (KMG-II): from individual species to whole genera.</title>
        <authorList>
            <person name="Goeker M."/>
        </authorList>
    </citation>
    <scope>NUCLEOTIDE SEQUENCE [LARGE SCALE GENOMIC DNA]</scope>
    <source>
        <strain evidence="3 4">DSM 45184</strain>
    </source>
</reference>
<dbReference type="InterPro" id="IPR037140">
    <property type="entry name" value="VHL_beta_dom_sf"/>
</dbReference>
<keyword evidence="4" id="KW-1185">Reference proteome</keyword>
<dbReference type="EMBL" id="QGGR01000013">
    <property type="protein sequence ID" value="PWK43573.1"/>
    <property type="molecule type" value="Genomic_DNA"/>
</dbReference>
<dbReference type="SUPFAM" id="SSF49468">
    <property type="entry name" value="VHL"/>
    <property type="match status" value="1"/>
</dbReference>
<feature type="region of interest" description="Disordered" evidence="1">
    <location>
        <begin position="30"/>
        <end position="80"/>
    </location>
</feature>